<evidence type="ECO:0000313" key="2">
    <source>
        <dbReference type="EMBL" id="CAF1443803.1"/>
    </source>
</evidence>
<reference evidence="2" key="1">
    <citation type="submission" date="2021-02" db="EMBL/GenBank/DDBJ databases">
        <authorList>
            <person name="Nowell W R."/>
        </authorList>
    </citation>
    <scope>NUCLEOTIDE SEQUENCE</scope>
</reference>
<dbReference type="Proteomes" id="UP000663870">
    <property type="component" value="Unassembled WGS sequence"/>
</dbReference>
<protein>
    <submittedName>
        <fullName evidence="2">Uncharacterized protein</fullName>
    </submittedName>
</protein>
<keyword evidence="1" id="KW-0732">Signal</keyword>
<feature type="chain" id="PRO_5032632638" evidence="1">
    <location>
        <begin position="23"/>
        <end position="181"/>
    </location>
</feature>
<organism evidence="2 3">
    <name type="scientific">Rotaria sordida</name>
    <dbReference type="NCBI Taxonomy" id="392033"/>
    <lineage>
        <taxon>Eukaryota</taxon>
        <taxon>Metazoa</taxon>
        <taxon>Spiralia</taxon>
        <taxon>Gnathifera</taxon>
        <taxon>Rotifera</taxon>
        <taxon>Eurotatoria</taxon>
        <taxon>Bdelloidea</taxon>
        <taxon>Philodinida</taxon>
        <taxon>Philodinidae</taxon>
        <taxon>Rotaria</taxon>
    </lineage>
</organism>
<evidence type="ECO:0000256" key="1">
    <source>
        <dbReference type="SAM" id="SignalP"/>
    </source>
</evidence>
<sequence length="181" mass="20789">MTNSLVIVLSLIVLISITSVRGQCPDCLRGQGCCMGHMRSEWYCCVGQSVTLNNQQTTPWNFNLQINYDVYIWDCSPSNMDPSQKYTNVSCILDGRWSLNHLTFQLRSIPSSKLKIIIGEYTMKNNQREKIAFQADSQWTLTLPVDGNQQPGIYDKIQFNYAGFNYTYYFGYGSYPHCPRC</sequence>
<keyword evidence="3" id="KW-1185">Reference proteome</keyword>
<gene>
    <name evidence="2" type="ORF">JXQ802_LOCUS37164</name>
</gene>
<comment type="caution">
    <text evidence="2">The sequence shown here is derived from an EMBL/GenBank/DDBJ whole genome shotgun (WGS) entry which is preliminary data.</text>
</comment>
<name>A0A815P3V2_9BILA</name>
<dbReference type="AlphaFoldDB" id="A0A815P3V2"/>
<dbReference type="EMBL" id="CAJNOL010001967">
    <property type="protein sequence ID" value="CAF1443803.1"/>
    <property type="molecule type" value="Genomic_DNA"/>
</dbReference>
<evidence type="ECO:0000313" key="3">
    <source>
        <dbReference type="Proteomes" id="UP000663870"/>
    </source>
</evidence>
<feature type="signal peptide" evidence="1">
    <location>
        <begin position="1"/>
        <end position="22"/>
    </location>
</feature>
<proteinExistence type="predicted"/>
<accession>A0A815P3V2</accession>